<proteinExistence type="predicted"/>
<keyword evidence="2" id="KW-1185">Reference proteome</keyword>
<dbReference type="EMBL" id="JAYMGO010000005">
    <property type="protein sequence ID" value="KAL1273899.1"/>
    <property type="molecule type" value="Genomic_DNA"/>
</dbReference>
<evidence type="ECO:0000313" key="1">
    <source>
        <dbReference type="EMBL" id="KAL1273899.1"/>
    </source>
</evidence>
<reference evidence="1 2" key="1">
    <citation type="submission" date="2023-09" db="EMBL/GenBank/DDBJ databases">
        <authorList>
            <person name="Wang M."/>
        </authorList>
    </citation>
    <scope>NUCLEOTIDE SEQUENCE [LARGE SCALE GENOMIC DNA]</scope>
    <source>
        <strain evidence="1">GT-2023</strain>
        <tissue evidence="1">Liver</tissue>
    </source>
</reference>
<protein>
    <submittedName>
        <fullName evidence="1">Uncharacterized protein</fullName>
    </submittedName>
</protein>
<sequence length="103" mass="11666">MNAPNGEQVKWLPGRRRRYSSPGRPGYSFVFPLIRPYPHLLFHADPCRAQGGRESTRTLGSGAGHDKLCRCLDAQQVSNQEKRGQEIRDIPLLMMCTEAEIRS</sequence>
<organism evidence="1 2">
    <name type="scientific">Cirrhinus molitorella</name>
    <name type="common">mud carp</name>
    <dbReference type="NCBI Taxonomy" id="172907"/>
    <lineage>
        <taxon>Eukaryota</taxon>
        <taxon>Metazoa</taxon>
        <taxon>Chordata</taxon>
        <taxon>Craniata</taxon>
        <taxon>Vertebrata</taxon>
        <taxon>Euteleostomi</taxon>
        <taxon>Actinopterygii</taxon>
        <taxon>Neopterygii</taxon>
        <taxon>Teleostei</taxon>
        <taxon>Ostariophysi</taxon>
        <taxon>Cypriniformes</taxon>
        <taxon>Cyprinidae</taxon>
        <taxon>Labeoninae</taxon>
        <taxon>Labeonini</taxon>
        <taxon>Cirrhinus</taxon>
    </lineage>
</organism>
<accession>A0ABR3NAC2</accession>
<dbReference type="Proteomes" id="UP001558613">
    <property type="component" value="Unassembled WGS sequence"/>
</dbReference>
<comment type="caution">
    <text evidence="1">The sequence shown here is derived from an EMBL/GenBank/DDBJ whole genome shotgun (WGS) entry which is preliminary data.</text>
</comment>
<name>A0ABR3NAC2_9TELE</name>
<evidence type="ECO:0000313" key="2">
    <source>
        <dbReference type="Proteomes" id="UP001558613"/>
    </source>
</evidence>
<gene>
    <name evidence="1" type="ORF">QQF64_026713</name>
</gene>